<dbReference type="GO" id="GO:0004177">
    <property type="term" value="F:aminopeptidase activity"/>
    <property type="evidence" value="ECO:0007669"/>
    <property type="project" value="UniProtKB-KW"/>
</dbReference>
<evidence type="ECO:0000256" key="3">
    <source>
        <dbReference type="ARBA" id="ARBA00022438"/>
    </source>
</evidence>
<comment type="cofactor">
    <cofactor evidence="1 10">
        <name>Zn(2+)</name>
        <dbReference type="ChEBI" id="CHEBI:29105"/>
    </cofactor>
</comment>
<keyword evidence="4 9" id="KW-0645">Protease</keyword>
<evidence type="ECO:0000313" key="13">
    <source>
        <dbReference type="Proteomes" id="UP000028504"/>
    </source>
</evidence>
<keyword evidence="7 9" id="KW-0862">Zinc</keyword>
<keyword evidence="6 9" id="KW-0378">Hydrolase</keyword>
<dbReference type="NCBIfam" id="NF002759">
    <property type="entry name" value="PRK02813.1"/>
    <property type="match status" value="1"/>
</dbReference>
<evidence type="ECO:0000256" key="4">
    <source>
        <dbReference type="ARBA" id="ARBA00022670"/>
    </source>
</evidence>
<keyword evidence="8 9" id="KW-0482">Metalloprotease</keyword>
<evidence type="ECO:0000256" key="5">
    <source>
        <dbReference type="ARBA" id="ARBA00022723"/>
    </source>
</evidence>
<dbReference type="PANTHER" id="PTHR28570">
    <property type="entry name" value="ASPARTYL AMINOPEPTIDASE"/>
    <property type="match status" value="1"/>
</dbReference>
<dbReference type="SUPFAM" id="SSF53187">
    <property type="entry name" value="Zn-dependent exopeptidases"/>
    <property type="match status" value="1"/>
</dbReference>
<dbReference type="InterPro" id="IPR023358">
    <property type="entry name" value="Peptidase_M18_dom2"/>
</dbReference>
<feature type="signal peptide" evidence="11">
    <location>
        <begin position="1"/>
        <end position="19"/>
    </location>
</feature>
<keyword evidence="5 9" id="KW-0479">Metal-binding</keyword>
<dbReference type="Gene3D" id="3.40.630.10">
    <property type="entry name" value="Zn peptidases"/>
    <property type="match status" value="1"/>
</dbReference>
<evidence type="ECO:0000256" key="10">
    <source>
        <dbReference type="RuleBase" id="RU004387"/>
    </source>
</evidence>
<proteinExistence type="inferred from homology"/>
<protein>
    <recommendedName>
        <fullName evidence="10">M18 family aminopeptidase</fullName>
        <ecNumber evidence="10">3.4.11.-</ecNumber>
    </recommendedName>
</protein>
<evidence type="ECO:0000256" key="7">
    <source>
        <dbReference type="ARBA" id="ARBA00022833"/>
    </source>
</evidence>
<dbReference type="PANTHER" id="PTHR28570:SF3">
    <property type="entry name" value="ASPARTYL AMINOPEPTIDASE"/>
    <property type="match status" value="1"/>
</dbReference>
<sequence>MSLCDFLTFLDSSPSSFHAAANVTDHLHQKGFDRQRLDQAFSAAPGGHVLVSGGAVIAWWIPDAAKPPKALRLVGAHTDSPGFVVKPRPEFLREHFRQLAVEVYGGPIISSWFDRDLALAGRLVTADGATHLVHTGPIARIPHLAIHLYRSDDFSADRQRHLQPIIGLETGPDFVDALAQAAGVERAQCLPPAAFDLITVDAQPASRIGTQQELVASGRLDNLTSVWAGLDALGAAVDAGMGGEDVRVFAAFDHEEVGSQSPTGAGGPLLASVLTRITRALGADEEERAAILARSLNVSADAAHSVHPNYPDKHDPTHHPVLGGGPVTKINANQRYASTAQTVSRWRRHLLSAGVGGQDFVSNNAVPCGSTIGPITATGTGIPTVDVGVPLLSMHSARELCAWGDVAGLSRALTDFWCSE</sequence>
<evidence type="ECO:0000256" key="8">
    <source>
        <dbReference type="ARBA" id="ARBA00023049"/>
    </source>
</evidence>
<reference evidence="12 13" key="1">
    <citation type="submission" date="2014-07" db="EMBL/GenBank/DDBJ databases">
        <title>Complete genome sequence of Corynebacterium atypicum DSM 44849: identifiction of the mycolic acid biosynthesis genes.</title>
        <authorList>
            <person name="Tippelt A."/>
            <person name="Mollmann S."/>
            <person name="Albersmeier A."/>
            <person name="Jaenicke S."/>
            <person name="Ruckert C."/>
            <person name="Tauch A."/>
        </authorList>
    </citation>
    <scope>NUCLEOTIDE SEQUENCE [LARGE SCALE GENOMIC DNA]</scope>
    <source>
        <strain evidence="12 13">R2070</strain>
    </source>
</reference>
<evidence type="ECO:0000256" key="9">
    <source>
        <dbReference type="RuleBase" id="RU004386"/>
    </source>
</evidence>
<evidence type="ECO:0000256" key="11">
    <source>
        <dbReference type="SAM" id="SignalP"/>
    </source>
</evidence>
<accession>A0ABM5QMX8</accession>
<dbReference type="RefSeq" id="WP_038605466.1">
    <property type="nucleotide sequence ID" value="NZ_CP008944.1"/>
</dbReference>
<organism evidence="12 13">
    <name type="scientific">Corynebacterium atypicum</name>
    <dbReference type="NCBI Taxonomy" id="191610"/>
    <lineage>
        <taxon>Bacteria</taxon>
        <taxon>Bacillati</taxon>
        <taxon>Actinomycetota</taxon>
        <taxon>Actinomycetes</taxon>
        <taxon>Mycobacteriales</taxon>
        <taxon>Corynebacteriaceae</taxon>
        <taxon>Corynebacterium</taxon>
    </lineage>
</organism>
<name>A0ABM5QMX8_9CORY</name>
<dbReference type="Pfam" id="PF02127">
    <property type="entry name" value="Peptidase_M18"/>
    <property type="match status" value="1"/>
</dbReference>
<dbReference type="InterPro" id="IPR001948">
    <property type="entry name" value="Peptidase_M18"/>
</dbReference>
<evidence type="ECO:0000256" key="2">
    <source>
        <dbReference type="ARBA" id="ARBA00008290"/>
    </source>
</evidence>
<keyword evidence="3 9" id="KW-0031">Aminopeptidase</keyword>
<dbReference type="SUPFAM" id="SSF101821">
    <property type="entry name" value="Aminopeptidase/glucanase lid domain"/>
    <property type="match status" value="1"/>
</dbReference>
<dbReference type="Gene3D" id="2.30.250.10">
    <property type="entry name" value="Aminopeptidase i, Domain 2"/>
    <property type="match status" value="1"/>
</dbReference>
<evidence type="ECO:0000256" key="1">
    <source>
        <dbReference type="ARBA" id="ARBA00001947"/>
    </source>
</evidence>
<dbReference type="Proteomes" id="UP000028504">
    <property type="component" value="Chromosome"/>
</dbReference>
<evidence type="ECO:0000256" key="6">
    <source>
        <dbReference type="ARBA" id="ARBA00022801"/>
    </source>
</evidence>
<keyword evidence="13" id="KW-1185">Reference proteome</keyword>
<dbReference type="EC" id="3.4.11.-" evidence="10"/>
<feature type="chain" id="PRO_5046727323" description="M18 family aminopeptidase" evidence="11">
    <location>
        <begin position="20"/>
        <end position="420"/>
    </location>
</feature>
<comment type="similarity">
    <text evidence="2 9">Belongs to the peptidase M18 family.</text>
</comment>
<gene>
    <name evidence="12" type="ORF">CATYP_05255</name>
</gene>
<keyword evidence="11" id="KW-0732">Signal</keyword>
<dbReference type="PRINTS" id="PR00932">
    <property type="entry name" value="AMINO1PTASE"/>
</dbReference>
<dbReference type="EMBL" id="CP008944">
    <property type="protein sequence ID" value="AIG64132.1"/>
    <property type="molecule type" value="Genomic_DNA"/>
</dbReference>
<evidence type="ECO:0000313" key="12">
    <source>
        <dbReference type="EMBL" id="AIG64132.1"/>
    </source>
</evidence>